<dbReference type="EMBL" id="OV651823">
    <property type="protein sequence ID" value="CAH1101694.1"/>
    <property type="molecule type" value="Genomic_DNA"/>
</dbReference>
<protein>
    <submittedName>
        <fullName evidence="1">Uncharacterized protein</fullName>
    </submittedName>
</protein>
<sequence>MRKLDKRKNTRDRSHDRHKIPRLEIEALRSKLISNMTETCGGVVNTFNEDAMTVWNTSAVQHGYSYPDPRLESCSRPCSYNGKTYEYCKVGTQDILLILRKQFYNHSRKVLQDTLLCRYMCVMMAKRHRESKEIRARKATVCYMSKSVKNGVRVCKGFFAVIFGIPYNRLTTVAKVLETDAFLMKKGKGIGSPRKAQLKKEKVPDFIVKKLYRMYIKKCAPNDWVSYDMFGNVFIHDFNIGFSFPPSDVCSKCTRLKEQLKQSNDPEKKNNIILEYRMHKKIANTFYELCRENPDNSITSTGSASSPYTYWRCLLCS</sequence>
<proteinExistence type="predicted"/>
<dbReference type="AlphaFoldDB" id="A0A9P0CM78"/>
<organism evidence="1 2">
    <name type="scientific">Psylliodes chrysocephalus</name>
    <dbReference type="NCBI Taxonomy" id="3402493"/>
    <lineage>
        <taxon>Eukaryota</taxon>
        <taxon>Metazoa</taxon>
        <taxon>Ecdysozoa</taxon>
        <taxon>Arthropoda</taxon>
        <taxon>Hexapoda</taxon>
        <taxon>Insecta</taxon>
        <taxon>Pterygota</taxon>
        <taxon>Neoptera</taxon>
        <taxon>Endopterygota</taxon>
        <taxon>Coleoptera</taxon>
        <taxon>Polyphaga</taxon>
        <taxon>Cucujiformia</taxon>
        <taxon>Chrysomeloidea</taxon>
        <taxon>Chrysomelidae</taxon>
        <taxon>Galerucinae</taxon>
        <taxon>Alticini</taxon>
        <taxon>Psylliodes</taxon>
    </lineage>
</organism>
<keyword evidence="2" id="KW-1185">Reference proteome</keyword>
<accession>A0A9P0CM78</accession>
<name>A0A9P0CM78_9CUCU</name>
<evidence type="ECO:0000313" key="1">
    <source>
        <dbReference type="EMBL" id="CAH1101694.1"/>
    </source>
</evidence>
<reference evidence="1" key="1">
    <citation type="submission" date="2022-01" db="EMBL/GenBank/DDBJ databases">
        <authorList>
            <person name="King R."/>
        </authorList>
    </citation>
    <scope>NUCLEOTIDE SEQUENCE</scope>
</reference>
<evidence type="ECO:0000313" key="2">
    <source>
        <dbReference type="Proteomes" id="UP001153636"/>
    </source>
</evidence>
<dbReference type="Proteomes" id="UP001153636">
    <property type="component" value="Chromosome 11"/>
</dbReference>
<gene>
    <name evidence="1" type="ORF">PSYICH_LOCUS2531</name>
</gene>